<evidence type="ECO:0000256" key="1">
    <source>
        <dbReference type="SAM" id="Phobius"/>
    </source>
</evidence>
<evidence type="ECO:0000313" key="2">
    <source>
        <dbReference type="EMBL" id="CAH0715891.1"/>
    </source>
</evidence>
<dbReference type="OrthoDB" id="2985014at2759"/>
<accession>A0A8J9Y733</accession>
<organism evidence="2 3">
    <name type="scientific">Brenthis ino</name>
    <name type="common">lesser marbled fritillary</name>
    <dbReference type="NCBI Taxonomy" id="405034"/>
    <lineage>
        <taxon>Eukaryota</taxon>
        <taxon>Metazoa</taxon>
        <taxon>Ecdysozoa</taxon>
        <taxon>Arthropoda</taxon>
        <taxon>Hexapoda</taxon>
        <taxon>Insecta</taxon>
        <taxon>Pterygota</taxon>
        <taxon>Neoptera</taxon>
        <taxon>Endopterygota</taxon>
        <taxon>Lepidoptera</taxon>
        <taxon>Glossata</taxon>
        <taxon>Ditrysia</taxon>
        <taxon>Papilionoidea</taxon>
        <taxon>Nymphalidae</taxon>
        <taxon>Heliconiinae</taxon>
        <taxon>Argynnini</taxon>
        <taxon>Brenthis</taxon>
    </lineage>
</organism>
<dbReference type="Proteomes" id="UP000838878">
    <property type="component" value="Chromosome 10"/>
</dbReference>
<dbReference type="EMBL" id="OV170230">
    <property type="protein sequence ID" value="CAH0715891.1"/>
    <property type="molecule type" value="Genomic_DNA"/>
</dbReference>
<sequence>MEIKRWRIIFVTLAGFYVVCNIAYNVFGSSDRQDWDRCDKKIFGYINDVSGLEMEELNQTKTIKKVVEEDTVV</sequence>
<keyword evidence="1" id="KW-1133">Transmembrane helix</keyword>
<name>A0A8J9Y733_9NEOP</name>
<protein>
    <recommendedName>
        <fullName evidence="4">Transmembrane protein</fullName>
    </recommendedName>
</protein>
<dbReference type="AlphaFoldDB" id="A0A8J9Y733"/>
<proteinExistence type="predicted"/>
<reference evidence="2" key="1">
    <citation type="submission" date="2021-12" db="EMBL/GenBank/DDBJ databases">
        <authorList>
            <person name="Martin H S."/>
        </authorList>
    </citation>
    <scope>NUCLEOTIDE SEQUENCE</scope>
</reference>
<evidence type="ECO:0008006" key="4">
    <source>
        <dbReference type="Google" id="ProtNLM"/>
    </source>
</evidence>
<keyword evidence="1" id="KW-0472">Membrane</keyword>
<keyword evidence="3" id="KW-1185">Reference proteome</keyword>
<feature type="non-terminal residue" evidence="2">
    <location>
        <position position="73"/>
    </location>
</feature>
<gene>
    <name evidence="2" type="ORF">BINO364_LOCUS2754</name>
</gene>
<evidence type="ECO:0000313" key="3">
    <source>
        <dbReference type="Proteomes" id="UP000838878"/>
    </source>
</evidence>
<keyword evidence="1" id="KW-0812">Transmembrane</keyword>
<feature type="transmembrane region" description="Helical" evidence="1">
    <location>
        <begin position="6"/>
        <end position="27"/>
    </location>
</feature>